<evidence type="ECO:0000313" key="2">
    <source>
        <dbReference type="EMBL" id="EMA48606.1"/>
    </source>
</evidence>
<proteinExistence type="predicted"/>
<reference evidence="2 3" key="1">
    <citation type="journal article" date="2014" name="PLoS Genet.">
        <title>Phylogenetically driven sequencing of extremely halophilic archaea reveals strategies for static and dynamic osmo-response.</title>
        <authorList>
            <person name="Becker E.A."/>
            <person name="Seitzer P.M."/>
            <person name="Tritt A."/>
            <person name="Larsen D."/>
            <person name="Krusor M."/>
            <person name="Yao A.I."/>
            <person name="Wu D."/>
            <person name="Madern D."/>
            <person name="Eisen J.A."/>
            <person name="Darling A.E."/>
            <person name="Facciotti M.T."/>
        </authorList>
    </citation>
    <scope>NUCLEOTIDE SEQUENCE [LARGE SCALE GENOMIC DNA]</scope>
    <source>
        <strain evidence="2 3">DSM 8989</strain>
    </source>
</reference>
<evidence type="ECO:0000313" key="3">
    <source>
        <dbReference type="Proteomes" id="UP000011625"/>
    </source>
</evidence>
<keyword evidence="3" id="KW-1185">Reference proteome</keyword>
<name>M0MSM9_9EURY</name>
<dbReference type="PATRIC" id="fig|1227456.3.peg.3928"/>
<feature type="region of interest" description="Disordered" evidence="1">
    <location>
        <begin position="428"/>
        <end position="461"/>
    </location>
</feature>
<evidence type="ECO:0000256" key="1">
    <source>
        <dbReference type="SAM" id="MobiDB-lite"/>
    </source>
</evidence>
<dbReference type="EMBL" id="AOME01000088">
    <property type="protein sequence ID" value="EMA48606.1"/>
    <property type="molecule type" value="Genomic_DNA"/>
</dbReference>
<dbReference type="Proteomes" id="UP000011625">
    <property type="component" value="Unassembled WGS sequence"/>
</dbReference>
<organism evidence="2 3">
    <name type="scientific">Halococcus salifodinae DSM 8989</name>
    <dbReference type="NCBI Taxonomy" id="1227456"/>
    <lineage>
        <taxon>Archaea</taxon>
        <taxon>Methanobacteriati</taxon>
        <taxon>Methanobacteriota</taxon>
        <taxon>Stenosarchaea group</taxon>
        <taxon>Halobacteria</taxon>
        <taxon>Halobacteriales</taxon>
        <taxon>Halococcaceae</taxon>
        <taxon>Halococcus</taxon>
    </lineage>
</organism>
<protein>
    <submittedName>
        <fullName evidence="2">Uncharacterized protein</fullName>
    </submittedName>
</protein>
<comment type="caution">
    <text evidence="2">The sequence shown here is derived from an EMBL/GenBank/DDBJ whole genome shotgun (WGS) entry which is preliminary data.</text>
</comment>
<dbReference type="RefSeq" id="WP_005046330.1">
    <property type="nucleotide sequence ID" value="NZ_AOME01000088.1"/>
</dbReference>
<gene>
    <name evidence="2" type="ORF">C450_19361</name>
</gene>
<accession>M0MSM9</accession>
<dbReference type="AlphaFoldDB" id="M0MSM9"/>
<sequence length="461" mass="51145">MKNADEYPALYLAPRKELMAEVAEKARTRGMSHMHLPVFSEVRPSEPAIYEAASLIRKESTDLLREFEALAERIDEPVVEDDDGSEDAIGIHVSVEEDDSEEIHLERGSCPVANGEHGEAWMLAVHVARHLGHAPKDIHTHDEALFGEPLPCHHHDGTCAYADAWEAASDPENPKDILIGNYGHGYVDGTRTYYSETGEDSQVIDRTITIDEFPGDVYDERFGEIYLDHATWFARALRSDVEDRQTLFEEDLWSDEWVRAWLRGNATSEIDAVATADHHLDLMQRVLDTHAVVDDILETSSSITADDHGADADESSLRSVLGRVQDLGPEWDDEAIEDACAGLRSVLDNAENVSRQTVERIEDAVLPPLATAAVELDDGVTLGGGVVEDFDHFGGDLTTMVEDAVTDFRERHDGADSLVRQPIRLSMAGRGLPGARPPRSRWLRTSARVSPAPRRDHPQGR</sequence>
<dbReference type="STRING" id="1227456.C450_19361"/>